<dbReference type="EMBL" id="WBXO01000019">
    <property type="protein sequence ID" value="KAB2950897.1"/>
    <property type="molecule type" value="Genomic_DNA"/>
</dbReference>
<evidence type="ECO:0000313" key="3">
    <source>
        <dbReference type="EMBL" id="KAB2950897.1"/>
    </source>
</evidence>
<dbReference type="RefSeq" id="WP_151621798.1">
    <property type="nucleotide sequence ID" value="NZ_WBXO01000019.1"/>
</dbReference>
<dbReference type="GO" id="GO:0003887">
    <property type="term" value="F:DNA-directed DNA polymerase activity"/>
    <property type="evidence" value="ECO:0007669"/>
    <property type="project" value="InterPro"/>
</dbReference>
<evidence type="ECO:0000256" key="1">
    <source>
        <dbReference type="ARBA" id="ARBA00038283"/>
    </source>
</evidence>
<dbReference type="InterPro" id="IPR036388">
    <property type="entry name" value="WH-like_DNA-bd_sf"/>
</dbReference>
<dbReference type="Proteomes" id="UP000468766">
    <property type="component" value="Unassembled WGS sequence"/>
</dbReference>
<feature type="domain" description="Initiator Rep protein WH1" evidence="2">
    <location>
        <begin position="6"/>
        <end position="148"/>
    </location>
</feature>
<accession>A0A6I0EVP8</accession>
<dbReference type="Pfam" id="PF01051">
    <property type="entry name" value="Rep3_N"/>
    <property type="match status" value="1"/>
</dbReference>
<name>A0A6I0EVP8_9FIRM</name>
<dbReference type="Pfam" id="PF21205">
    <property type="entry name" value="Rep3_C"/>
    <property type="match status" value="1"/>
</dbReference>
<dbReference type="AlphaFoldDB" id="A0A6I0EVP8"/>
<evidence type="ECO:0000259" key="2">
    <source>
        <dbReference type="Pfam" id="PF01051"/>
    </source>
</evidence>
<dbReference type="InterPro" id="IPR000525">
    <property type="entry name" value="Initiator_Rep_WH1"/>
</dbReference>
<comment type="caution">
    <text evidence="3">The sequence shown here is derived from an EMBL/GenBank/DDBJ whole genome shotgun (WGS) entry which is preliminary data.</text>
</comment>
<gene>
    <name evidence="3" type="ORF">F9B85_13800</name>
</gene>
<protein>
    <submittedName>
        <fullName evidence="3">Replication initiation protein</fullName>
    </submittedName>
</protein>
<dbReference type="SUPFAM" id="SSF46785">
    <property type="entry name" value="Winged helix' DNA-binding domain"/>
    <property type="match status" value="2"/>
</dbReference>
<reference evidence="3 4" key="1">
    <citation type="submission" date="2019-10" db="EMBL/GenBank/DDBJ databases">
        <title>Whole-genome sequence of the extremophile Heliorestis acidaminivorans DSM 24790.</title>
        <authorList>
            <person name="Kyndt J.A."/>
            <person name="Meyer T.E."/>
        </authorList>
    </citation>
    <scope>NUCLEOTIDE SEQUENCE [LARGE SCALE GENOMIC DNA]</scope>
    <source>
        <strain evidence="3 4">DSM 24790</strain>
    </source>
</reference>
<dbReference type="Gene3D" id="1.10.10.10">
    <property type="entry name" value="Winged helix-like DNA-binding domain superfamily/Winged helix DNA-binding domain"/>
    <property type="match status" value="2"/>
</dbReference>
<sequence length="313" mass="36770">MNGENWIVKSNALIECRTRMTALEQKIMVVLASEISPNDEDFKDYEFSIKEFAELTGTNEKSAYAQIHESAKKLMQKVITYRKNGRTRTVALLSFAETIEGEGKVIMRFDKALKSELLGLKELFTQYKTKNVLGIKGSHAIRLYELLKQYEKIKKREFEVDELKELLGVGDGYNRFDNFERRILAPAKTEINEKTDIWIDCKKIKRGRKIARLKFEIEPKHFEEDEELYETEEIKLIRNKAGLQDEKFSGKQIMQLYEIAVEKTDRFNLDPYRYIELNYIYSLKKAEKNLYAFLKGALEKDYAKAKITMIEEM</sequence>
<proteinExistence type="inferred from homology"/>
<organism evidence="3 4">
    <name type="scientific">Heliorestis acidaminivorans</name>
    <dbReference type="NCBI Taxonomy" id="553427"/>
    <lineage>
        <taxon>Bacteria</taxon>
        <taxon>Bacillati</taxon>
        <taxon>Bacillota</taxon>
        <taxon>Clostridia</taxon>
        <taxon>Eubacteriales</taxon>
        <taxon>Heliobacteriaceae</taxon>
        <taxon>Heliorestis</taxon>
    </lineage>
</organism>
<dbReference type="GO" id="GO:0006270">
    <property type="term" value="P:DNA replication initiation"/>
    <property type="evidence" value="ECO:0007669"/>
    <property type="project" value="InterPro"/>
</dbReference>
<evidence type="ECO:0000313" key="4">
    <source>
        <dbReference type="Proteomes" id="UP000468766"/>
    </source>
</evidence>
<keyword evidence="4" id="KW-1185">Reference proteome</keyword>
<dbReference type="InterPro" id="IPR036390">
    <property type="entry name" value="WH_DNA-bd_sf"/>
</dbReference>
<comment type="similarity">
    <text evidence="1">Belongs to the initiator RepB protein family.</text>
</comment>
<dbReference type="OrthoDB" id="9765378at2"/>